<keyword evidence="1 4" id="KW-0378">Hydrolase</keyword>
<dbReference type="Proteomes" id="UP000252038">
    <property type="component" value="Chromosome"/>
</dbReference>
<dbReference type="InterPro" id="IPR006683">
    <property type="entry name" value="Thioestr_dom"/>
</dbReference>
<name>A0A344UF90_9NEIS</name>
<dbReference type="EC" id="3.1.2.-" evidence="4"/>
<dbReference type="GO" id="GO:0061522">
    <property type="term" value="F:1,4-dihydroxy-2-naphthoyl-CoA thioesterase activity"/>
    <property type="evidence" value="ECO:0007669"/>
    <property type="project" value="TreeGrafter"/>
</dbReference>
<feature type="domain" description="Thioesterase" evidence="2">
    <location>
        <begin position="78"/>
        <end position="154"/>
    </location>
</feature>
<sequence length="178" mass="19475">MPHSNADERRLTVQWDDPMIGARAAQTLSGLEYLREMADGRIPPPPVMKLLGFEFVRASEGEVEFAFLPHESHFNPIGSVHGGVISTLLDSAMGCSIHSRLPRGKGYTTLELKVNFVRAVLPRHGKLLCRGQVIHAGGRMATAEARLQDESGKLYAHATTTCMIFDAASDPLAKKEKP</sequence>
<reference evidence="4 6" key="2">
    <citation type="submission" date="2024-05" db="EMBL/GenBank/DDBJ databases">
        <authorList>
            <person name="De Oliveira J.P."/>
            <person name="Noriler S.A."/>
            <person name="De Oliveira A.G."/>
            <person name="Sipoli D.S."/>
        </authorList>
    </citation>
    <scope>NUCLEOTIDE SEQUENCE [LARGE SCALE GENOMIC DNA]</scope>
    <source>
        <strain evidence="4 6">LABIM192</strain>
    </source>
</reference>
<evidence type="ECO:0000313" key="3">
    <source>
        <dbReference type="EMBL" id="AXE33938.1"/>
    </source>
</evidence>
<evidence type="ECO:0000313" key="4">
    <source>
        <dbReference type="EMBL" id="MEO9386829.1"/>
    </source>
</evidence>
<evidence type="ECO:0000259" key="2">
    <source>
        <dbReference type="Pfam" id="PF03061"/>
    </source>
</evidence>
<evidence type="ECO:0000256" key="1">
    <source>
        <dbReference type="ARBA" id="ARBA00022801"/>
    </source>
</evidence>
<dbReference type="GO" id="GO:0005829">
    <property type="term" value="C:cytosol"/>
    <property type="evidence" value="ECO:0007669"/>
    <property type="project" value="TreeGrafter"/>
</dbReference>
<dbReference type="RefSeq" id="WP_114059685.1">
    <property type="nucleotide sequence ID" value="NZ_CP029495.1"/>
</dbReference>
<dbReference type="OrthoDB" id="9813282at2"/>
<dbReference type="KEGG" id="chri:DK842_00985"/>
<dbReference type="Pfam" id="PF03061">
    <property type="entry name" value="4HBT"/>
    <property type="match status" value="1"/>
</dbReference>
<dbReference type="InterPro" id="IPR003736">
    <property type="entry name" value="PAAI_dom"/>
</dbReference>
<dbReference type="Gene3D" id="3.10.129.10">
    <property type="entry name" value="Hotdog Thioesterase"/>
    <property type="match status" value="1"/>
</dbReference>
<evidence type="ECO:0000313" key="6">
    <source>
        <dbReference type="Proteomes" id="UP001462502"/>
    </source>
</evidence>
<keyword evidence="6" id="KW-1185">Reference proteome</keyword>
<dbReference type="KEGG" id="chrb:DK843_06265"/>
<dbReference type="InterPro" id="IPR029069">
    <property type="entry name" value="HotDog_dom_sf"/>
</dbReference>
<dbReference type="EMBL" id="CP029554">
    <property type="protein sequence ID" value="AXE33938.1"/>
    <property type="molecule type" value="Genomic_DNA"/>
</dbReference>
<dbReference type="PANTHER" id="PTHR43240">
    <property type="entry name" value="1,4-DIHYDROXY-2-NAPHTHOYL-COA THIOESTERASE 1"/>
    <property type="match status" value="1"/>
</dbReference>
<dbReference type="AlphaFoldDB" id="A0A344UF90"/>
<accession>A0A344UF90</accession>
<gene>
    <name evidence="4" type="ORF">ABI908_22265</name>
    <name evidence="3" type="ORF">DK843_06265</name>
</gene>
<organism evidence="3 5">
    <name type="scientific">Chromobacterium phragmitis</name>
    <dbReference type="NCBI Taxonomy" id="2202141"/>
    <lineage>
        <taxon>Bacteria</taxon>
        <taxon>Pseudomonadati</taxon>
        <taxon>Pseudomonadota</taxon>
        <taxon>Betaproteobacteria</taxon>
        <taxon>Neisseriales</taxon>
        <taxon>Chromobacteriaceae</taxon>
        <taxon>Chromobacterium</taxon>
    </lineage>
</organism>
<reference evidence="3 5" key="1">
    <citation type="submission" date="2018-05" db="EMBL/GenBank/DDBJ databases">
        <title>Genome sequencing, assembly and analysis of the novel insecticidal bacterium, Chromobacterium phragmitis.</title>
        <authorList>
            <person name="Sparks M.E."/>
            <person name="Blackburn M.B."/>
            <person name="Gundersen-Rindal D.E."/>
        </authorList>
    </citation>
    <scope>NUCLEOTIDE SEQUENCE [LARGE SCALE GENOMIC DNA]</scope>
    <source>
        <strain evidence="3">IIBBL 274-1</strain>
    </source>
</reference>
<dbReference type="SUPFAM" id="SSF54637">
    <property type="entry name" value="Thioesterase/thiol ester dehydrase-isomerase"/>
    <property type="match status" value="1"/>
</dbReference>
<proteinExistence type="predicted"/>
<dbReference type="Proteomes" id="UP001462502">
    <property type="component" value="Unassembled WGS sequence"/>
</dbReference>
<protein>
    <submittedName>
        <fullName evidence="3">Aromatic compound degradation protein PaaI</fullName>
    </submittedName>
    <submittedName>
        <fullName evidence="4">PaaI family thioesterase</fullName>
        <ecNumber evidence="4">3.1.2.-</ecNumber>
    </submittedName>
</protein>
<dbReference type="PANTHER" id="PTHR43240:SF1">
    <property type="entry name" value="BLR5584 PROTEIN"/>
    <property type="match status" value="1"/>
</dbReference>
<dbReference type="NCBIfam" id="TIGR00369">
    <property type="entry name" value="unchar_dom_1"/>
    <property type="match status" value="1"/>
</dbReference>
<dbReference type="CDD" id="cd03443">
    <property type="entry name" value="PaaI_thioesterase"/>
    <property type="match status" value="1"/>
</dbReference>
<dbReference type="EMBL" id="JBDXMI010000001">
    <property type="protein sequence ID" value="MEO9386829.1"/>
    <property type="molecule type" value="Genomic_DNA"/>
</dbReference>
<evidence type="ECO:0000313" key="5">
    <source>
        <dbReference type="Proteomes" id="UP000252038"/>
    </source>
</evidence>